<accession>A0A841Z2L5</accession>
<dbReference type="Proteomes" id="UP000569903">
    <property type="component" value="Unassembled WGS sequence"/>
</dbReference>
<dbReference type="RefSeq" id="WP_185390463.1">
    <property type="nucleotide sequence ID" value="NZ_JAARQN010000028.1"/>
</dbReference>
<sequence>MKYRPFNINHTVKVKLTSSGLQRYHDWFKEVGITEVRTPRVDDNGYATFQMWNFMQIFGETMFLGNMEPSIETEILIGFEEEAQDDNAE</sequence>
<reference evidence="1 2" key="1">
    <citation type="submission" date="2020-03" db="EMBL/GenBank/DDBJ databases">
        <title>Soil Listeria distribution.</title>
        <authorList>
            <person name="Liao J."/>
            <person name="Wiedmann M."/>
        </authorList>
    </citation>
    <scope>NUCLEOTIDE SEQUENCE [LARGE SCALE GENOMIC DNA]</scope>
    <source>
        <strain evidence="1 2">FSL L7-1614</strain>
    </source>
</reference>
<dbReference type="AlphaFoldDB" id="A0A841Z2L5"/>
<evidence type="ECO:0000313" key="1">
    <source>
        <dbReference type="EMBL" id="MBC1459362.1"/>
    </source>
</evidence>
<name>A0A841Z2L5_9LIST</name>
<proteinExistence type="predicted"/>
<evidence type="ECO:0000313" key="2">
    <source>
        <dbReference type="Proteomes" id="UP000569903"/>
    </source>
</evidence>
<protein>
    <submittedName>
        <fullName evidence="1">Uncharacterized protein</fullName>
    </submittedName>
</protein>
<organism evidence="1 2">
    <name type="scientific">Listeria newyorkensis</name>
    <dbReference type="NCBI Taxonomy" id="1497681"/>
    <lineage>
        <taxon>Bacteria</taxon>
        <taxon>Bacillati</taxon>
        <taxon>Bacillota</taxon>
        <taxon>Bacilli</taxon>
        <taxon>Bacillales</taxon>
        <taxon>Listeriaceae</taxon>
        <taxon>Listeria</taxon>
    </lineage>
</organism>
<gene>
    <name evidence="1" type="ORF">HB850_16615</name>
</gene>
<dbReference type="EMBL" id="JAARQN010000028">
    <property type="protein sequence ID" value="MBC1459362.1"/>
    <property type="molecule type" value="Genomic_DNA"/>
</dbReference>
<comment type="caution">
    <text evidence="1">The sequence shown here is derived from an EMBL/GenBank/DDBJ whole genome shotgun (WGS) entry which is preliminary data.</text>
</comment>